<dbReference type="PANTHER" id="PTHR22916:SF51">
    <property type="entry name" value="GLYCOSYLTRANSFERASE EPSH-RELATED"/>
    <property type="match status" value="1"/>
</dbReference>
<dbReference type="Proteomes" id="UP000585721">
    <property type="component" value="Unassembled WGS sequence"/>
</dbReference>
<dbReference type="CDD" id="cd00761">
    <property type="entry name" value="Glyco_tranf_GTA_type"/>
    <property type="match status" value="1"/>
</dbReference>
<dbReference type="EMBL" id="JACHGR010000009">
    <property type="protein sequence ID" value="MBB6056696.1"/>
    <property type="molecule type" value="Genomic_DNA"/>
</dbReference>
<evidence type="ECO:0000256" key="1">
    <source>
        <dbReference type="ARBA" id="ARBA00022676"/>
    </source>
</evidence>
<keyword evidence="1" id="KW-0328">Glycosyltransferase</keyword>
<keyword evidence="5" id="KW-1185">Reference proteome</keyword>
<dbReference type="Gene3D" id="3.90.550.10">
    <property type="entry name" value="Spore Coat Polysaccharide Biosynthesis Protein SpsA, Chain A"/>
    <property type="match status" value="1"/>
</dbReference>
<sequence length="329" mass="38411">MPKVSVIVPVYNAEKYVERAIVSLMEQTLDDVEFIIIDDGSKDNSLVIIQQVMERYPDRKDQVILISRENRGVAATRAQGMELAKGEYTIHLDSDDWVELGWLESMYNVAKKDNADVVICDYSLVYKNNCQLIKQPPASTGLDCIKQLLVCNLHGSTWNKLISRKLCLDNKINVLDDINYLEDFYYIMNVFYFASKISYVSMPFLNYNQENYNSITKVIDKDKVKHIVNAIRYIENFLINKGLLDVLNYEINIFKLMQKTWIIYNNPKESFELFSESNKYIWGSSLTTYAKIALCLDSKKMYKTSFVFVKFILLLKYFSRILRSRYVNS</sequence>
<dbReference type="RefSeq" id="WP_188027416.1">
    <property type="nucleotide sequence ID" value="NZ_JACHGR010000009.1"/>
</dbReference>
<comment type="caution">
    <text evidence="4">The sequence shown here is derived from an EMBL/GenBank/DDBJ whole genome shotgun (WGS) entry which is preliminary data.</text>
</comment>
<dbReference type="InterPro" id="IPR029044">
    <property type="entry name" value="Nucleotide-diphossugar_trans"/>
</dbReference>
<feature type="domain" description="Glycosyltransferase 2-like" evidence="3">
    <location>
        <begin position="5"/>
        <end position="124"/>
    </location>
</feature>
<dbReference type="AlphaFoldDB" id="A0A841GJ33"/>
<evidence type="ECO:0000256" key="2">
    <source>
        <dbReference type="ARBA" id="ARBA00022679"/>
    </source>
</evidence>
<dbReference type="Pfam" id="PF00535">
    <property type="entry name" value="Glycos_transf_2"/>
    <property type="match status" value="1"/>
</dbReference>
<dbReference type="GO" id="GO:0016758">
    <property type="term" value="F:hexosyltransferase activity"/>
    <property type="evidence" value="ECO:0007669"/>
    <property type="project" value="UniProtKB-ARBA"/>
</dbReference>
<reference evidence="4 5" key="1">
    <citation type="submission" date="2020-08" db="EMBL/GenBank/DDBJ databases">
        <title>Genomic Encyclopedia of Type Strains, Phase IV (KMG-IV): sequencing the most valuable type-strain genomes for metagenomic binning, comparative biology and taxonomic classification.</title>
        <authorList>
            <person name="Goeker M."/>
        </authorList>
    </citation>
    <scope>NUCLEOTIDE SEQUENCE [LARGE SCALE GENOMIC DNA]</scope>
    <source>
        <strain evidence="4 5">DSM 22975</strain>
    </source>
</reference>
<dbReference type="PANTHER" id="PTHR22916">
    <property type="entry name" value="GLYCOSYLTRANSFERASE"/>
    <property type="match status" value="1"/>
</dbReference>
<dbReference type="SUPFAM" id="SSF53448">
    <property type="entry name" value="Nucleotide-diphospho-sugar transferases"/>
    <property type="match status" value="1"/>
</dbReference>
<name>A0A841GJ33_9GAMM</name>
<organism evidence="4 5">
    <name type="scientific">Tolumonas osonensis</name>
    <dbReference type="NCBI Taxonomy" id="675874"/>
    <lineage>
        <taxon>Bacteria</taxon>
        <taxon>Pseudomonadati</taxon>
        <taxon>Pseudomonadota</taxon>
        <taxon>Gammaproteobacteria</taxon>
        <taxon>Aeromonadales</taxon>
        <taxon>Aeromonadaceae</taxon>
        <taxon>Tolumonas</taxon>
    </lineage>
</organism>
<keyword evidence="2 4" id="KW-0808">Transferase</keyword>
<protein>
    <submittedName>
        <fullName evidence="4">Glycosyltransferase involved in cell wall biosynthesis</fullName>
    </submittedName>
</protein>
<accession>A0A841GJ33</accession>
<evidence type="ECO:0000259" key="3">
    <source>
        <dbReference type="Pfam" id="PF00535"/>
    </source>
</evidence>
<evidence type="ECO:0000313" key="5">
    <source>
        <dbReference type="Proteomes" id="UP000585721"/>
    </source>
</evidence>
<evidence type="ECO:0000313" key="4">
    <source>
        <dbReference type="EMBL" id="MBB6056696.1"/>
    </source>
</evidence>
<dbReference type="InterPro" id="IPR001173">
    <property type="entry name" value="Glyco_trans_2-like"/>
</dbReference>
<proteinExistence type="predicted"/>
<gene>
    <name evidence="4" type="ORF">HNR75_002635</name>
</gene>